<name>A0A0G3BSC0_9BURK</name>
<evidence type="ECO:0000313" key="1">
    <source>
        <dbReference type="EMBL" id="AKJ30276.1"/>
    </source>
</evidence>
<dbReference type="Proteomes" id="UP000035352">
    <property type="component" value="Chromosome"/>
</dbReference>
<proteinExistence type="predicted"/>
<organism evidence="1 2">
    <name type="scientific">Caldimonas brevitalea</name>
    <dbReference type="NCBI Taxonomy" id="413882"/>
    <lineage>
        <taxon>Bacteria</taxon>
        <taxon>Pseudomonadati</taxon>
        <taxon>Pseudomonadota</taxon>
        <taxon>Betaproteobacteria</taxon>
        <taxon>Burkholderiales</taxon>
        <taxon>Sphaerotilaceae</taxon>
        <taxon>Caldimonas</taxon>
    </lineage>
</organism>
<dbReference type="EMBL" id="CP011371">
    <property type="protein sequence ID" value="AKJ30276.1"/>
    <property type="molecule type" value="Genomic_DNA"/>
</dbReference>
<dbReference type="AlphaFoldDB" id="A0A0G3BSC0"/>
<evidence type="ECO:0000313" key="2">
    <source>
        <dbReference type="Proteomes" id="UP000035352"/>
    </source>
</evidence>
<keyword evidence="2" id="KW-1185">Reference proteome</keyword>
<sequence>MSLPPEAGDINSPVFELNEEWLRGAEPTLQKAAMWRWFATRYEDPELTTPHDTEGNYLYTEGGPYMADEVLHQHFDTLVPTEVVDELVEHVKSEVGNEWAPKQMDKMSS</sequence>
<accession>A0A0G3BSC0</accession>
<gene>
    <name evidence="1" type="ORF">AAW51_3585</name>
</gene>
<dbReference type="KEGG" id="pbh:AAW51_3585"/>
<reference evidence="1 2" key="1">
    <citation type="submission" date="2015-05" db="EMBL/GenBank/DDBJ databases">
        <authorList>
            <person name="Tang B."/>
            <person name="Yu Y."/>
        </authorList>
    </citation>
    <scope>NUCLEOTIDE SEQUENCE [LARGE SCALE GENOMIC DNA]</scope>
    <source>
        <strain evidence="1 2">DSM 7029</strain>
    </source>
</reference>
<dbReference type="STRING" id="413882.AAW51_3585"/>
<protein>
    <submittedName>
        <fullName evidence="1">Uncharacterized protein</fullName>
    </submittedName>
</protein>